<gene>
    <name evidence="2" type="ORF">ZEAMMB73_Zm00001d049559</name>
</gene>
<dbReference type="GO" id="GO:0005975">
    <property type="term" value="P:carbohydrate metabolic process"/>
    <property type="evidence" value="ECO:0007669"/>
    <property type="project" value="InterPro"/>
</dbReference>
<keyword evidence="1" id="KW-0704">Schiff base</keyword>
<dbReference type="InterPro" id="IPR013785">
    <property type="entry name" value="Aldolase_TIM"/>
</dbReference>
<dbReference type="OMA" id="IHREVAM"/>
<evidence type="ECO:0000313" key="2">
    <source>
        <dbReference type="EMBL" id="AQK50806.1"/>
    </source>
</evidence>
<organism evidence="2">
    <name type="scientific">Zea mays</name>
    <name type="common">Maize</name>
    <dbReference type="NCBI Taxonomy" id="4577"/>
    <lineage>
        <taxon>Eukaryota</taxon>
        <taxon>Viridiplantae</taxon>
        <taxon>Streptophyta</taxon>
        <taxon>Embryophyta</taxon>
        <taxon>Tracheophyta</taxon>
        <taxon>Spermatophyta</taxon>
        <taxon>Magnoliopsida</taxon>
        <taxon>Liliopsida</taxon>
        <taxon>Poales</taxon>
        <taxon>Poaceae</taxon>
        <taxon>PACMAD clade</taxon>
        <taxon>Panicoideae</taxon>
        <taxon>Andropogonodae</taxon>
        <taxon>Andropogoneae</taxon>
        <taxon>Tripsacinae</taxon>
        <taxon>Zea</taxon>
    </lineage>
</organism>
<dbReference type="ExpressionAtlas" id="A0A1D6PW66">
    <property type="expression patterns" value="baseline and differential"/>
</dbReference>
<dbReference type="AlphaFoldDB" id="A0A1D6PW66"/>
<dbReference type="InterPro" id="IPR001585">
    <property type="entry name" value="TAL/FSA"/>
</dbReference>
<dbReference type="SUPFAM" id="SSF51569">
    <property type="entry name" value="Aldolase"/>
    <property type="match status" value="1"/>
</dbReference>
<dbReference type="Gene3D" id="3.20.20.70">
    <property type="entry name" value="Aldolase class I"/>
    <property type="match status" value="1"/>
</dbReference>
<proteinExistence type="predicted"/>
<accession>A0A1D6PW66</accession>
<name>A0A1D6PW66_MAIZE</name>
<dbReference type="PANTHER" id="PTHR10683:SF18">
    <property type="entry name" value="TRANSALDOLASE"/>
    <property type="match status" value="1"/>
</dbReference>
<dbReference type="SMR" id="A0A1D6PW66"/>
<dbReference type="PANTHER" id="PTHR10683">
    <property type="entry name" value="TRANSALDOLASE"/>
    <property type="match status" value="1"/>
</dbReference>
<protein>
    <submittedName>
        <fullName evidence="2">Aldolase superfamily protein</fullName>
    </submittedName>
</protein>
<dbReference type="STRING" id="4577.A0A1D6PW66"/>
<dbReference type="EMBL" id="CM000780">
    <property type="protein sequence ID" value="AQK50806.1"/>
    <property type="molecule type" value="Genomic_DNA"/>
</dbReference>
<sequence>MALSIYTPTSSSSSRPPFRYHTLSTRLPFPPASSHSHSSAAHRRRLRLLAIYSCFTCSRSLFQEVRLTSRPPKPATFSLRRPHLAARAAAGNAPTSPVREVVTELDAVAGFSEIVPDTVVFDDFESGALCYREQSQFAPTAATSAIDTALADGECNALEKAEDRMSCYLTKALANVGAELAHQVPGRVSTEIDARLAYDTQGIIHREVAMWRSESGVDDDDGSGE</sequence>
<evidence type="ECO:0000256" key="1">
    <source>
        <dbReference type="ARBA" id="ARBA00023270"/>
    </source>
</evidence>
<reference evidence="2" key="1">
    <citation type="submission" date="2015-12" db="EMBL/GenBank/DDBJ databases">
        <title>Update maize B73 reference genome by single molecule sequencing technologies.</title>
        <authorList>
            <consortium name="Maize Genome Sequencing Project"/>
            <person name="Ware D."/>
        </authorList>
    </citation>
    <scope>NUCLEOTIDE SEQUENCE</scope>
    <source>
        <tissue evidence="2">Seedling</tissue>
    </source>
</reference>
<dbReference type="InParanoid" id="A0A1D6PW66"/>